<name>M3I3F5_9BACT</name>
<comment type="caution">
    <text evidence="2">The sequence shown here is derived from an EMBL/GenBank/DDBJ whole genome shotgun (WGS) entry which is preliminary data.</text>
</comment>
<evidence type="ECO:0000256" key="1">
    <source>
        <dbReference type="SAM" id="Phobius"/>
    </source>
</evidence>
<gene>
    <name evidence="2" type="ORF">H740_02837</name>
</gene>
<feature type="transmembrane region" description="Helical" evidence="1">
    <location>
        <begin position="103"/>
        <end position="120"/>
    </location>
</feature>
<feature type="transmembrane region" description="Helical" evidence="1">
    <location>
        <begin position="41"/>
        <end position="61"/>
    </location>
</feature>
<organism evidence="2 3">
    <name type="scientific">Campylobacter showae CC57C</name>
    <dbReference type="NCBI Taxonomy" id="1073353"/>
    <lineage>
        <taxon>Bacteria</taxon>
        <taxon>Pseudomonadati</taxon>
        <taxon>Campylobacterota</taxon>
        <taxon>Epsilonproteobacteria</taxon>
        <taxon>Campylobacterales</taxon>
        <taxon>Campylobacteraceae</taxon>
        <taxon>Campylobacter</taxon>
    </lineage>
</organism>
<feature type="transmembrane region" description="Helical" evidence="1">
    <location>
        <begin position="132"/>
        <end position="152"/>
    </location>
</feature>
<evidence type="ECO:0000313" key="3">
    <source>
        <dbReference type="Proteomes" id="UP000011782"/>
    </source>
</evidence>
<accession>M3I3F5</accession>
<evidence type="ECO:0000313" key="2">
    <source>
        <dbReference type="EMBL" id="EMG31134.1"/>
    </source>
</evidence>
<dbReference type="PATRIC" id="fig|1073353.3.peg.609"/>
<keyword evidence="1" id="KW-0472">Membrane</keyword>
<dbReference type="OrthoDB" id="5354509at2"/>
<dbReference type="AlphaFoldDB" id="M3I3F5"/>
<protein>
    <submittedName>
        <fullName evidence="2">Uncharacterized protein</fullName>
    </submittedName>
</protein>
<reference evidence="2 3" key="1">
    <citation type="submission" date="2013-02" db="EMBL/GenBank/DDBJ databases">
        <title>Co-occurrence of anaerobic bacteria in colorectal carcinomas.</title>
        <authorList>
            <person name="Holt R.A."/>
            <person name="Warren R.L."/>
            <person name="Allen-Vercoe E."/>
            <person name="Pleasance S."/>
            <person name="Freeman D.J."/>
            <person name="Watson P."/>
            <person name="Moore R."/>
            <person name="Cochrane K."/>
        </authorList>
    </citation>
    <scope>NUCLEOTIDE SEQUENCE [LARGE SCALE GENOMIC DNA]</scope>
    <source>
        <strain evidence="2 3">CC57C</strain>
    </source>
</reference>
<keyword evidence="1" id="KW-1133">Transmembrane helix</keyword>
<feature type="transmembrane region" description="Helical" evidence="1">
    <location>
        <begin position="12"/>
        <end position="29"/>
    </location>
</feature>
<feature type="transmembrane region" description="Helical" evidence="1">
    <location>
        <begin position="73"/>
        <end position="91"/>
    </location>
</feature>
<dbReference type="RefSeq" id="WP_002951058.1">
    <property type="nucleotide sequence ID" value="NZ_AOTD01000067.1"/>
</dbReference>
<sequence>MQENFIKRISTARALGMTSGILVILNLLSQEMVLPKSLFDIATSARVAMLFVSVICLYGAVSKVNKLAGGGVFKLYRFFIAVCSTMILLSFSTNYAPASTHKVLFFVICATAVLAFLLWIKINLKLGAVTQNALFSGYAVLCVIGTFIAAALKLLLTKALRDPYPIELAVLGIYLALGFIYVLAWSRVDYVENRNPESQI</sequence>
<dbReference type="EMBL" id="AOTD01000067">
    <property type="protein sequence ID" value="EMG31134.1"/>
    <property type="molecule type" value="Genomic_DNA"/>
</dbReference>
<dbReference type="Proteomes" id="UP000011782">
    <property type="component" value="Unassembled WGS sequence"/>
</dbReference>
<dbReference type="STRING" id="1073353.H740_02837"/>
<keyword evidence="1" id="KW-0812">Transmembrane</keyword>
<proteinExistence type="predicted"/>
<feature type="transmembrane region" description="Helical" evidence="1">
    <location>
        <begin position="164"/>
        <end position="184"/>
    </location>
</feature>